<gene>
    <name evidence="2" type="ordered locus">Os10g0446300</name>
    <name evidence="2" type="ORF">OSNPB_100446300</name>
</gene>
<dbReference type="InParanoid" id="A0A0P0XVE4"/>
<evidence type="ECO:0000313" key="3">
    <source>
        <dbReference type="Proteomes" id="UP000059680"/>
    </source>
</evidence>
<sequence length="89" mass="10288">MAEPHPYGQRLQALELAKRCRGQVGQLREGLWNLAGQVTIAADVQRLEQSWLAEDSESSLERQLSNSWRTNSWLDDESGTERRNSHPRW</sequence>
<feature type="region of interest" description="Disordered" evidence="1">
    <location>
        <begin position="56"/>
        <end position="89"/>
    </location>
</feature>
<accession>A0A0P0XVE4</accession>
<evidence type="ECO:0000256" key="1">
    <source>
        <dbReference type="SAM" id="MobiDB-lite"/>
    </source>
</evidence>
<dbReference type="AlphaFoldDB" id="A0A0P0XVE4"/>
<reference evidence="2 3" key="2">
    <citation type="journal article" date="2013" name="Plant Cell Physiol.">
        <title>Rice Annotation Project Database (RAP-DB): an integrative and interactive database for rice genomics.</title>
        <authorList>
            <person name="Sakai H."/>
            <person name="Lee S.S."/>
            <person name="Tanaka T."/>
            <person name="Numa H."/>
            <person name="Kim J."/>
            <person name="Kawahara Y."/>
            <person name="Wakimoto H."/>
            <person name="Yang C.C."/>
            <person name="Iwamoto M."/>
            <person name="Abe T."/>
            <person name="Yamada Y."/>
            <person name="Muto A."/>
            <person name="Inokuchi H."/>
            <person name="Ikemura T."/>
            <person name="Matsumoto T."/>
            <person name="Sasaki T."/>
            <person name="Itoh T."/>
        </authorList>
    </citation>
    <scope>NUCLEOTIDE SEQUENCE [LARGE SCALE GENOMIC DNA]</scope>
    <source>
        <strain evidence="3">cv. Nipponbare</strain>
    </source>
</reference>
<feature type="compositionally biased region" description="Polar residues" evidence="1">
    <location>
        <begin position="61"/>
        <end position="73"/>
    </location>
</feature>
<dbReference type="Proteomes" id="UP000059680">
    <property type="component" value="Chromosome 10"/>
</dbReference>
<evidence type="ECO:0000313" key="2">
    <source>
        <dbReference type="EMBL" id="BAT11073.1"/>
    </source>
</evidence>
<proteinExistence type="predicted"/>
<reference evidence="3" key="1">
    <citation type="journal article" date="2005" name="Nature">
        <title>The map-based sequence of the rice genome.</title>
        <authorList>
            <consortium name="International rice genome sequencing project (IRGSP)"/>
            <person name="Matsumoto T."/>
            <person name="Wu J."/>
            <person name="Kanamori H."/>
            <person name="Katayose Y."/>
            <person name="Fujisawa M."/>
            <person name="Namiki N."/>
            <person name="Mizuno H."/>
            <person name="Yamamoto K."/>
            <person name="Antonio B.A."/>
            <person name="Baba T."/>
            <person name="Sakata K."/>
            <person name="Nagamura Y."/>
            <person name="Aoki H."/>
            <person name="Arikawa K."/>
            <person name="Arita K."/>
            <person name="Bito T."/>
            <person name="Chiden Y."/>
            <person name="Fujitsuka N."/>
            <person name="Fukunaka R."/>
            <person name="Hamada M."/>
            <person name="Harada C."/>
            <person name="Hayashi A."/>
            <person name="Hijishita S."/>
            <person name="Honda M."/>
            <person name="Hosokawa S."/>
            <person name="Ichikawa Y."/>
            <person name="Idonuma A."/>
            <person name="Iijima M."/>
            <person name="Ikeda M."/>
            <person name="Ikeno M."/>
            <person name="Ito K."/>
            <person name="Ito S."/>
            <person name="Ito T."/>
            <person name="Ito Y."/>
            <person name="Ito Y."/>
            <person name="Iwabuchi A."/>
            <person name="Kamiya K."/>
            <person name="Karasawa W."/>
            <person name="Kurita K."/>
            <person name="Katagiri S."/>
            <person name="Kikuta A."/>
            <person name="Kobayashi H."/>
            <person name="Kobayashi N."/>
            <person name="Machita K."/>
            <person name="Maehara T."/>
            <person name="Masukawa M."/>
            <person name="Mizubayashi T."/>
            <person name="Mukai Y."/>
            <person name="Nagasaki H."/>
            <person name="Nagata Y."/>
            <person name="Naito S."/>
            <person name="Nakashima M."/>
            <person name="Nakama Y."/>
            <person name="Nakamichi Y."/>
            <person name="Nakamura M."/>
            <person name="Meguro A."/>
            <person name="Negishi M."/>
            <person name="Ohta I."/>
            <person name="Ohta T."/>
            <person name="Okamoto M."/>
            <person name="Ono N."/>
            <person name="Saji S."/>
            <person name="Sakaguchi M."/>
            <person name="Sakai K."/>
            <person name="Shibata M."/>
            <person name="Shimokawa T."/>
            <person name="Song J."/>
            <person name="Takazaki Y."/>
            <person name="Terasawa K."/>
            <person name="Tsugane M."/>
            <person name="Tsuji K."/>
            <person name="Ueda S."/>
            <person name="Waki K."/>
            <person name="Yamagata H."/>
            <person name="Yamamoto M."/>
            <person name="Yamamoto S."/>
            <person name="Yamane H."/>
            <person name="Yoshiki S."/>
            <person name="Yoshihara R."/>
            <person name="Yukawa K."/>
            <person name="Zhong H."/>
            <person name="Yano M."/>
            <person name="Yuan Q."/>
            <person name="Ouyang S."/>
            <person name="Liu J."/>
            <person name="Jones K.M."/>
            <person name="Gansberger K."/>
            <person name="Moffat K."/>
            <person name="Hill J."/>
            <person name="Bera J."/>
            <person name="Fadrosh D."/>
            <person name="Jin S."/>
            <person name="Johri S."/>
            <person name="Kim M."/>
            <person name="Overton L."/>
            <person name="Reardon M."/>
            <person name="Tsitrin T."/>
            <person name="Vuong H."/>
            <person name="Weaver B."/>
            <person name="Ciecko A."/>
            <person name="Tallon L."/>
            <person name="Jackson J."/>
            <person name="Pai G."/>
            <person name="Aken S.V."/>
            <person name="Utterback T."/>
            <person name="Reidmuller S."/>
            <person name="Feldblyum T."/>
            <person name="Hsiao J."/>
            <person name="Zismann V."/>
            <person name="Iobst S."/>
            <person name="de Vazeille A.R."/>
            <person name="Buell C.R."/>
            <person name="Ying K."/>
            <person name="Li Y."/>
            <person name="Lu T."/>
            <person name="Huang Y."/>
            <person name="Zhao Q."/>
            <person name="Feng Q."/>
            <person name="Zhang L."/>
            <person name="Zhu J."/>
            <person name="Weng Q."/>
            <person name="Mu J."/>
            <person name="Lu Y."/>
            <person name="Fan D."/>
            <person name="Liu Y."/>
            <person name="Guan J."/>
            <person name="Zhang Y."/>
            <person name="Yu S."/>
            <person name="Liu X."/>
            <person name="Zhang Y."/>
            <person name="Hong G."/>
            <person name="Han B."/>
            <person name="Choisne N."/>
            <person name="Demange N."/>
            <person name="Orjeda G."/>
            <person name="Samain S."/>
            <person name="Cattolico L."/>
            <person name="Pelletier E."/>
            <person name="Couloux A."/>
            <person name="Segurens B."/>
            <person name="Wincker P."/>
            <person name="D'Hont A."/>
            <person name="Scarpelli C."/>
            <person name="Weissenbach J."/>
            <person name="Salanoubat M."/>
            <person name="Quetier F."/>
            <person name="Yu Y."/>
            <person name="Kim H.R."/>
            <person name="Rambo T."/>
            <person name="Currie J."/>
            <person name="Collura K."/>
            <person name="Luo M."/>
            <person name="Yang T."/>
            <person name="Ammiraju J.S.S."/>
            <person name="Engler F."/>
            <person name="Soderlund C."/>
            <person name="Wing R.A."/>
            <person name="Palmer L.E."/>
            <person name="de la Bastide M."/>
            <person name="Spiegel L."/>
            <person name="Nascimento L."/>
            <person name="Zutavern T."/>
            <person name="O'Shaughnessy A."/>
            <person name="Dike S."/>
            <person name="Dedhia N."/>
            <person name="Preston R."/>
            <person name="Balija V."/>
            <person name="McCombie W.R."/>
            <person name="Chow T."/>
            <person name="Chen H."/>
            <person name="Chung M."/>
            <person name="Chen C."/>
            <person name="Shaw J."/>
            <person name="Wu H."/>
            <person name="Hsiao K."/>
            <person name="Chao Y."/>
            <person name="Chu M."/>
            <person name="Cheng C."/>
            <person name="Hour A."/>
            <person name="Lee P."/>
            <person name="Lin S."/>
            <person name="Lin Y."/>
            <person name="Liou J."/>
            <person name="Liu S."/>
            <person name="Hsing Y."/>
            <person name="Raghuvanshi S."/>
            <person name="Mohanty A."/>
            <person name="Bharti A.K."/>
            <person name="Gaur A."/>
            <person name="Gupta V."/>
            <person name="Kumar D."/>
            <person name="Ravi V."/>
            <person name="Vij S."/>
            <person name="Kapur A."/>
            <person name="Khurana P."/>
            <person name="Khurana P."/>
            <person name="Khurana J.P."/>
            <person name="Tyagi A.K."/>
            <person name="Gaikwad K."/>
            <person name="Singh A."/>
            <person name="Dalal V."/>
            <person name="Srivastava S."/>
            <person name="Dixit A."/>
            <person name="Pal A.K."/>
            <person name="Ghazi I.A."/>
            <person name="Yadav M."/>
            <person name="Pandit A."/>
            <person name="Bhargava A."/>
            <person name="Sureshbabu K."/>
            <person name="Batra K."/>
            <person name="Sharma T.R."/>
            <person name="Mohapatra T."/>
            <person name="Singh N.K."/>
            <person name="Messing J."/>
            <person name="Nelson A.B."/>
            <person name="Fuks G."/>
            <person name="Kavchok S."/>
            <person name="Keizer G."/>
            <person name="Linton E."/>
            <person name="Llaca V."/>
            <person name="Song R."/>
            <person name="Tanyolac B."/>
            <person name="Young S."/>
            <person name="Ho-Il K."/>
            <person name="Hahn J.H."/>
            <person name="Sangsakoo G."/>
            <person name="Vanavichit A."/>
            <person name="de Mattos Luiz.A.T."/>
            <person name="Zimmer P.D."/>
            <person name="Malone G."/>
            <person name="Dellagostin O."/>
            <person name="de Oliveira A.C."/>
            <person name="Bevan M."/>
            <person name="Bancroft I."/>
            <person name="Minx P."/>
            <person name="Cordum H."/>
            <person name="Wilson R."/>
            <person name="Cheng Z."/>
            <person name="Jin W."/>
            <person name="Jiang J."/>
            <person name="Leong S.A."/>
            <person name="Iwama H."/>
            <person name="Gojobori T."/>
            <person name="Itoh T."/>
            <person name="Niimura Y."/>
            <person name="Fujii Y."/>
            <person name="Habara T."/>
            <person name="Sakai H."/>
            <person name="Sato Y."/>
            <person name="Wilson G."/>
            <person name="Kumar K."/>
            <person name="McCouch S."/>
            <person name="Juretic N."/>
            <person name="Hoen D."/>
            <person name="Wright S."/>
            <person name="Bruskiewich R."/>
            <person name="Bureau T."/>
            <person name="Miyao A."/>
            <person name="Hirochika H."/>
            <person name="Nishikawa T."/>
            <person name="Kadowaki K."/>
            <person name="Sugiura M."/>
            <person name="Burr B."/>
            <person name="Sasaki T."/>
        </authorList>
    </citation>
    <scope>NUCLEOTIDE SEQUENCE [LARGE SCALE GENOMIC DNA]</scope>
    <source>
        <strain evidence="3">cv. Nipponbare</strain>
    </source>
</reference>
<dbReference type="EMBL" id="AP014966">
    <property type="protein sequence ID" value="BAT11073.1"/>
    <property type="molecule type" value="Genomic_DNA"/>
</dbReference>
<name>A0A0P0XVE4_ORYSJ</name>
<reference evidence="2 3" key="3">
    <citation type="journal article" date="2013" name="Rice">
        <title>Improvement of the Oryza sativa Nipponbare reference genome using next generation sequence and optical map data.</title>
        <authorList>
            <person name="Kawahara Y."/>
            <person name="de la Bastide M."/>
            <person name="Hamilton J.P."/>
            <person name="Kanamori H."/>
            <person name="McCombie W.R."/>
            <person name="Ouyang S."/>
            <person name="Schwartz D.C."/>
            <person name="Tanaka T."/>
            <person name="Wu J."/>
            <person name="Zhou S."/>
            <person name="Childs K.L."/>
            <person name="Davidson R.M."/>
            <person name="Lin H."/>
            <person name="Quesada-Ocampo L."/>
            <person name="Vaillancourt B."/>
            <person name="Sakai H."/>
            <person name="Lee S.S."/>
            <person name="Kim J."/>
            <person name="Numa H."/>
            <person name="Itoh T."/>
            <person name="Buell C.R."/>
            <person name="Matsumoto T."/>
        </authorList>
    </citation>
    <scope>NUCLEOTIDE SEQUENCE [LARGE SCALE GENOMIC DNA]</scope>
    <source>
        <strain evidence="3">cv. Nipponbare</strain>
    </source>
</reference>
<feature type="compositionally biased region" description="Basic and acidic residues" evidence="1">
    <location>
        <begin position="79"/>
        <end position="89"/>
    </location>
</feature>
<keyword evidence="3" id="KW-1185">Reference proteome</keyword>
<protein>
    <submittedName>
        <fullName evidence="2">Os10g0446300 protein</fullName>
    </submittedName>
</protein>
<dbReference type="PaxDb" id="39947-A0A0P0XVE4"/>
<organism evidence="2 3">
    <name type="scientific">Oryza sativa subsp. japonica</name>
    <name type="common">Rice</name>
    <dbReference type="NCBI Taxonomy" id="39947"/>
    <lineage>
        <taxon>Eukaryota</taxon>
        <taxon>Viridiplantae</taxon>
        <taxon>Streptophyta</taxon>
        <taxon>Embryophyta</taxon>
        <taxon>Tracheophyta</taxon>
        <taxon>Spermatophyta</taxon>
        <taxon>Magnoliopsida</taxon>
        <taxon>Liliopsida</taxon>
        <taxon>Poales</taxon>
        <taxon>Poaceae</taxon>
        <taxon>BOP clade</taxon>
        <taxon>Oryzoideae</taxon>
        <taxon>Oryzeae</taxon>
        <taxon>Oryzinae</taxon>
        <taxon>Oryza</taxon>
        <taxon>Oryza sativa</taxon>
    </lineage>
</organism>